<feature type="disulfide bond" evidence="10">
    <location>
        <begin position="99"/>
        <end position="136"/>
    </location>
</feature>
<evidence type="ECO:0000259" key="13">
    <source>
        <dbReference type="Pfam" id="PF23541"/>
    </source>
</evidence>
<dbReference type="InterPro" id="IPR008435">
    <property type="entry name" value="CRF-bd"/>
</dbReference>
<dbReference type="GO" id="GO:0051424">
    <property type="term" value="F:corticotropin-releasing hormone binding"/>
    <property type="evidence" value="ECO:0007669"/>
    <property type="project" value="InterPro"/>
</dbReference>
<comment type="similarity">
    <text evidence="2">Belongs to the CRF-binding protein family.</text>
</comment>
<feature type="disulfide bond" evidence="10">
    <location>
        <begin position="55"/>
        <end position="76"/>
    </location>
</feature>
<dbReference type="GO" id="GO:0009755">
    <property type="term" value="P:hormone-mediated signaling pathway"/>
    <property type="evidence" value="ECO:0007669"/>
    <property type="project" value="TreeGrafter"/>
</dbReference>
<comment type="function">
    <text evidence="8">Binds CRF and inactivates it. May prevent inappropriate pituitary-adrenal stimulation in pregnancy.</text>
</comment>
<dbReference type="EMBL" id="JADWDJ010000005">
    <property type="protein sequence ID" value="KAG5280973.1"/>
    <property type="molecule type" value="Genomic_DNA"/>
</dbReference>
<name>A0AAV6H0U2_9TELE</name>
<sequence length="318" mass="35830">MAAKMFIVILLFYAVFNGLDTHVQQNEVTFDQLLSRTLVNKREPWDFVYSRPLRCFDMVATEGQFTFSSDHAHLNCGVFFIGEPNEVISIELSMVDIDCSQGDIIKMFDGWILNGDIFPSSLDHSLSLSERYVDYCTSGMSKGLFQSSQNVAMMLFRVHTARKGFSVTLKKHINPFPCNIISQTPAGSFTMVIPHQRRNCSFSIIYPVEIQITKLSLDQSQSNDVALERPGSDCADSDDFVVILGGNAIDTSKMLPITDLCFLLESQTQMKIGCDNTAVRMVASGRYINSVSFQYRLLEHNELLKVKENTVEDFCSLK</sequence>
<feature type="domain" description="Corticotropin-releasing factor binding protein N-terminal" evidence="12">
    <location>
        <begin position="48"/>
        <end position="172"/>
    </location>
</feature>
<comment type="subcellular location">
    <subcellularLocation>
        <location evidence="1">Secreted</location>
    </subcellularLocation>
</comment>
<evidence type="ECO:0000256" key="6">
    <source>
        <dbReference type="ARBA" id="ARBA00023157"/>
    </source>
</evidence>
<evidence type="ECO:0000256" key="9">
    <source>
        <dbReference type="ARBA" id="ARBA00033162"/>
    </source>
</evidence>
<evidence type="ECO:0000256" key="10">
    <source>
        <dbReference type="PIRSR" id="PIRSR009279-50"/>
    </source>
</evidence>
<proteinExistence type="inferred from homology"/>
<feature type="disulfide bond" evidence="10">
    <location>
        <begin position="274"/>
        <end position="315"/>
    </location>
</feature>
<evidence type="ECO:0000313" key="15">
    <source>
        <dbReference type="Proteomes" id="UP000823561"/>
    </source>
</evidence>
<organism evidence="14 15">
    <name type="scientific">Alosa alosa</name>
    <name type="common">allis shad</name>
    <dbReference type="NCBI Taxonomy" id="278164"/>
    <lineage>
        <taxon>Eukaryota</taxon>
        <taxon>Metazoa</taxon>
        <taxon>Chordata</taxon>
        <taxon>Craniata</taxon>
        <taxon>Vertebrata</taxon>
        <taxon>Euteleostomi</taxon>
        <taxon>Actinopterygii</taxon>
        <taxon>Neopterygii</taxon>
        <taxon>Teleostei</taxon>
        <taxon>Clupei</taxon>
        <taxon>Clupeiformes</taxon>
        <taxon>Clupeoidei</taxon>
        <taxon>Clupeidae</taxon>
        <taxon>Alosa</taxon>
    </lineage>
</organism>
<evidence type="ECO:0000313" key="14">
    <source>
        <dbReference type="EMBL" id="KAG5280973.1"/>
    </source>
</evidence>
<dbReference type="GO" id="GO:0005615">
    <property type="term" value="C:extracellular space"/>
    <property type="evidence" value="ECO:0007669"/>
    <property type="project" value="TreeGrafter"/>
</dbReference>
<dbReference type="PANTHER" id="PTHR10278:SF0">
    <property type="entry name" value="CORTICOTROPIN-RELEASING FACTOR-BINDING PROTEIN"/>
    <property type="match status" value="1"/>
</dbReference>
<comment type="caution">
    <text evidence="14">The sequence shown here is derived from an EMBL/GenBank/DDBJ whole genome shotgun (WGS) entry which is preliminary data.</text>
</comment>
<evidence type="ECO:0000256" key="7">
    <source>
        <dbReference type="ARBA" id="ARBA00023180"/>
    </source>
</evidence>
<feature type="disulfide bond" evidence="10">
    <location>
        <begin position="178"/>
        <end position="200"/>
    </location>
</feature>
<dbReference type="InterPro" id="IPR056178">
    <property type="entry name" value="CRF-BP_C"/>
</dbReference>
<dbReference type="Pfam" id="PF05428">
    <property type="entry name" value="CRF-BP_N"/>
    <property type="match status" value="1"/>
</dbReference>
<keyword evidence="6 10" id="KW-1015">Disulfide bond</keyword>
<evidence type="ECO:0000256" key="11">
    <source>
        <dbReference type="SAM" id="SignalP"/>
    </source>
</evidence>
<feature type="disulfide bond" evidence="10">
    <location>
        <begin position="234"/>
        <end position="261"/>
    </location>
</feature>
<keyword evidence="5 11" id="KW-0732">Signal</keyword>
<feature type="domain" description="Corticotropin-releasing factor binding protein C-terminal" evidence="13">
    <location>
        <begin position="180"/>
        <end position="303"/>
    </location>
</feature>
<dbReference type="PIRSF" id="PIRSF009279">
    <property type="entry name" value="CRF_bd"/>
    <property type="match status" value="1"/>
</dbReference>
<dbReference type="PANTHER" id="PTHR10278">
    <property type="entry name" value="CORTICOTROPIN-RELEASING FACTOR-BINDING PROTEIN"/>
    <property type="match status" value="1"/>
</dbReference>
<dbReference type="Pfam" id="PF23541">
    <property type="entry name" value="CRF-BP_C"/>
    <property type="match status" value="1"/>
</dbReference>
<feature type="signal peptide" evidence="11">
    <location>
        <begin position="1"/>
        <end position="25"/>
    </location>
</feature>
<dbReference type="InterPro" id="IPR035914">
    <property type="entry name" value="Sperma_CUB_dom_sf"/>
</dbReference>
<dbReference type="InterPro" id="IPR056177">
    <property type="entry name" value="CRF-BP_N"/>
</dbReference>
<accession>A0AAV6H0U2</accession>
<dbReference type="SUPFAM" id="SSF49854">
    <property type="entry name" value="Spermadhesin, CUB domain"/>
    <property type="match status" value="1"/>
</dbReference>
<keyword evidence="4" id="KW-0964">Secreted</keyword>
<dbReference type="AlphaFoldDB" id="A0AAV6H0U2"/>
<evidence type="ECO:0000259" key="12">
    <source>
        <dbReference type="Pfam" id="PF05428"/>
    </source>
</evidence>
<evidence type="ECO:0000256" key="1">
    <source>
        <dbReference type="ARBA" id="ARBA00004613"/>
    </source>
</evidence>
<evidence type="ECO:0000256" key="3">
    <source>
        <dbReference type="ARBA" id="ARBA00015713"/>
    </source>
</evidence>
<feature type="chain" id="PRO_5043518116" description="Corticotropin-releasing factor-binding protein" evidence="11">
    <location>
        <begin position="26"/>
        <end position="318"/>
    </location>
</feature>
<protein>
    <recommendedName>
        <fullName evidence="3">Corticotropin-releasing factor-binding protein</fullName>
    </recommendedName>
    <alternativeName>
        <fullName evidence="9">Corticotropin-releasing hormone-binding protein</fullName>
    </alternativeName>
</protein>
<evidence type="ECO:0000256" key="8">
    <source>
        <dbReference type="ARBA" id="ARBA00024997"/>
    </source>
</evidence>
<evidence type="ECO:0000256" key="5">
    <source>
        <dbReference type="ARBA" id="ARBA00022729"/>
    </source>
</evidence>
<gene>
    <name evidence="14" type="ORF">AALO_G00066050</name>
</gene>
<evidence type="ECO:0000256" key="4">
    <source>
        <dbReference type="ARBA" id="ARBA00022525"/>
    </source>
</evidence>
<reference evidence="14" key="1">
    <citation type="submission" date="2020-10" db="EMBL/GenBank/DDBJ databases">
        <title>Chromosome-scale genome assembly of the Allis shad, Alosa alosa.</title>
        <authorList>
            <person name="Margot Z."/>
            <person name="Christophe K."/>
            <person name="Cabau C."/>
            <person name="Louis A."/>
            <person name="Berthelot C."/>
            <person name="Parey E."/>
            <person name="Roest Crollius H."/>
            <person name="Montfort J."/>
            <person name="Robinson-Rechavi M."/>
            <person name="Bucao C."/>
            <person name="Bouchez O."/>
            <person name="Gislard M."/>
            <person name="Lluch J."/>
            <person name="Milhes M."/>
            <person name="Lampietro C."/>
            <person name="Lopez Roques C."/>
            <person name="Donnadieu C."/>
            <person name="Braasch I."/>
            <person name="Desvignes T."/>
            <person name="Postlethwait J."/>
            <person name="Bobe J."/>
            <person name="Guiguen Y."/>
        </authorList>
    </citation>
    <scope>NUCLEOTIDE SEQUENCE</scope>
    <source>
        <strain evidence="14">M-15738</strain>
        <tissue evidence="14">Blood</tissue>
    </source>
</reference>
<dbReference type="GO" id="GO:0051460">
    <property type="term" value="P:negative regulation of corticotropin secretion"/>
    <property type="evidence" value="ECO:0007669"/>
    <property type="project" value="TreeGrafter"/>
</dbReference>
<evidence type="ECO:0000256" key="2">
    <source>
        <dbReference type="ARBA" id="ARBA00008313"/>
    </source>
</evidence>
<dbReference type="Proteomes" id="UP000823561">
    <property type="component" value="Chromosome 5"/>
</dbReference>
<keyword evidence="7" id="KW-0325">Glycoprotein</keyword>
<keyword evidence="15" id="KW-1185">Reference proteome</keyword>